<dbReference type="GO" id="GO:0005975">
    <property type="term" value="P:carbohydrate metabolic process"/>
    <property type="evidence" value="ECO:0007669"/>
    <property type="project" value="InterPro"/>
</dbReference>
<organism evidence="1 2">
    <name type="scientific">Paenibacillus albus</name>
    <dbReference type="NCBI Taxonomy" id="2495582"/>
    <lineage>
        <taxon>Bacteria</taxon>
        <taxon>Bacillati</taxon>
        <taxon>Bacillota</taxon>
        <taxon>Bacilli</taxon>
        <taxon>Bacillales</taxon>
        <taxon>Paenibacillaceae</taxon>
        <taxon>Paenibacillus</taxon>
    </lineage>
</organism>
<name>A0A3S9A693_9BACL</name>
<proteinExistence type="predicted"/>
<evidence type="ECO:0000313" key="1">
    <source>
        <dbReference type="EMBL" id="AZN41235.1"/>
    </source>
</evidence>
<dbReference type="SUPFAM" id="SSF48208">
    <property type="entry name" value="Six-hairpin glycosidases"/>
    <property type="match status" value="1"/>
</dbReference>
<dbReference type="EMBL" id="CP034437">
    <property type="protein sequence ID" value="AZN41235.1"/>
    <property type="molecule type" value="Genomic_DNA"/>
</dbReference>
<evidence type="ECO:0008006" key="3">
    <source>
        <dbReference type="Google" id="ProtNLM"/>
    </source>
</evidence>
<evidence type="ECO:0000313" key="2">
    <source>
        <dbReference type="Proteomes" id="UP000272528"/>
    </source>
</evidence>
<dbReference type="AlphaFoldDB" id="A0A3S9A693"/>
<accession>A0A3S9A693</accession>
<dbReference type="Gene3D" id="1.50.10.10">
    <property type="match status" value="1"/>
</dbReference>
<dbReference type="RefSeq" id="WP_126016942.1">
    <property type="nucleotide sequence ID" value="NZ_CP034437.1"/>
</dbReference>
<reference evidence="2" key="1">
    <citation type="submission" date="2018-12" db="EMBL/GenBank/DDBJ databases">
        <title>Genome sequence of Peanibacillus sp.</title>
        <authorList>
            <person name="Subramani G."/>
            <person name="Srinivasan S."/>
            <person name="Kim M.K."/>
        </authorList>
    </citation>
    <scope>NUCLEOTIDE SEQUENCE [LARGE SCALE GENOMIC DNA]</scope>
    <source>
        <strain evidence="2">18JY67-1</strain>
    </source>
</reference>
<protein>
    <recommendedName>
        <fullName evidence="3">Glycogen debranching protein</fullName>
    </recommendedName>
</protein>
<keyword evidence="2" id="KW-1185">Reference proteome</keyword>
<gene>
    <name evidence="1" type="ORF">EJC50_17335</name>
</gene>
<dbReference type="InterPro" id="IPR008928">
    <property type="entry name" value="6-hairpin_glycosidase_sf"/>
</dbReference>
<dbReference type="OrthoDB" id="9763537at2"/>
<sequence length="689" mass="78553">MHAMKHWPMWGGTRSEGDSCAPVMYDIANNRLMAQFDGVGGLHRYSVAGRWKVLKDGSWYTGWTVNGEPAPLTQRKTVLCSGKKQRIEYDVHDGVRVTAELFSHLNDNALIAVYEFHNEQTAPAQIDFHFGFEIDAASYHMEKLRTEGRTESLKPELQVADERLFSYSLADDYTVYFAAKDPLNSFEHEDNRFQMRVCLTVEPGDALRFVWLLSGGCGTYSIERAEADIADWQRYATAVGEENAWLRETFESQDSQLNALYGYCLSASLSSYKDLGESFKGYFAGIDYQSPPRTYFRDGYWTLLASLPYRPEWVRGQIVTLAHGIGPDGQCPSAVIYNQDSGKYEPFWPDHFDSPSFFALIIHDYLSWTLDYGVLQEQVNGRSVKEHMEQAIAYLRSRTSSDYPALALKPDHRRDWVDNVYREGYVIYDLALYCRALYAAAAVCSASGDEAGAKQYALEYETARNSLRRLLQEHGYINYMNTSGFVETNTSIELALLPLFDLSSAEETAEIMQLLSTKLETRNNNDQQYGDWGVMTVYPFYRAVHHQVEKSMAPYRYHNGSDWPYLDGIYALAKLRSSDEGWRYPLTRWFQVSLDNGWLTPVEYYGPVYGKGSNLQGWSAMPAAAMLMGGIGFMPSLEEQKVKLTLPPWGDCTFKHIQFRGHRYTLAVIGGEWQVTCEDDPAHEHPFLT</sequence>
<dbReference type="KEGG" id="palb:EJC50_17335"/>
<dbReference type="Proteomes" id="UP000272528">
    <property type="component" value="Chromosome"/>
</dbReference>
<dbReference type="InterPro" id="IPR012341">
    <property type="entry name" value="6hp_glycosidase-like_sf"/>
</dbReference>